<name>A0ABR4QBV3_9CEST</name>
<reference evidence="1 2" key="1">
    <citation type="journal article" date="2022" name="Front. Cell. Infect. Microbiol.">
        <title>The Genomes of Two Strains of Taenia crassiceps the Animal Model for the Study of Human Cysticercosis.</title>
        <authorList>
            <person name="Bobes R.J."/>
            <person name="Estrada K."/>
            <person name="Rios-Valencia D.G."/>
            <person name="Calderon-Gallegos A."/>
            <person name="de la Torre P."/>
            <person name="Carrero J.C."/>
            <person name="Sanchez-Flores A."/>
            <person name="Laclette J.P."/>
        </authorList>
    </citation>
    <scope>NUCLEOTIDE SEQUENCE [LARGE SCALE GENOMIC DNA]</scope>
    <source>
        <strain evidence="1">WFUcys</strain>
    </source>
</reference>
<keyword evidence="2" id="KW-1185">Reference proteome</keyword>
<comment type="caution">
    <text evidence="1">The sequence shown here is derived from an EMBL/GenBank/DDBJ whole genome shotgun (WGS) entry which is preliminary data.</text>
</comment>
<protein>
    <submittedName>
        <fullName evidence="1">Uncharacterized protein</fullName>
    </submittedName>
</protein>
<gene>
    <name evidence="1" type="ORF">TcWFU_006490</name>
</gene>
<dbReference type="Proteomes" id="UP001651158">
    <property type="component" value="Unassembled WGS sequence"/>
</dbReference>
<accession>A0ABR4QBV3</accession>
<dbReference type="EMBL" id="JAKROA010000005">
    <property type="protein sequence ID" value="KAL5106930.1"/>
    <property type="molecule type" value="Genomic_DNA"/>
</dbReference>
<sequence length="105" mass="11394">MQPSFDGGDHITVQAKWSLLRFIVLIAESPLQPHLCRGIQFADFSLYTGVGCSSLIVSHGPERITRLSVGCDTDTSLSLSLTLWTASTPTSPRTPDQLTAYAVSR</sequence>
<evidence type="ECO:0000313" key="1">
    <source>
        <dbReference type="EMBL" id="KAL5106930.1"/>
    </source>
</evidence>
<proteinExistence type="predicted"/>
<evidence type="ECO:0000313" key="2">
    <source>
        <dbReference type="Proteomes" id="UP001651158"/>
    </source>
</evidence>
<organism evidence="1 2">
    <name type="scientific">Taenia crassiceps</name>
    <dbReference type="NCBI Taxonomy" id="6207"/>
    <lineage>
        <taxon>Eukaryota</taxon>
        <taxon>Metazoa</taxon>
        <taxon>Spiralia</taxon>
        <taxon>Lophotrochozoa</taxon>
        <taxon>Platyhelminthes</taxon>
        <taxon>Cestoda</taxon>
        <taxon>Eucestoda</taxon>
        <taxon>Cyclophyllidea</taxon>
        <taxon>Taeniidae</taxon>
        <taxon>Taenia</taxon>
    </lineage>
</organism>